<dbReference type="AlphaFoldDB" id="A0A5M4ATU4"/>
<dbReference type="InterPro" id="IPR036105">
    <property type="entry name" value="DiNase_FeMo-co_biosyn_sf"/>
</dbReference>
<evidence type="ECO:0000259" key="1">
    <source>
        <dbReference type="Pfam" id="PF02579"/>
    </source>
</evidence>
<comment type="caution">
    <text evidence="2">The sequence shown here is derived from an EMBL/GenBank/DDBJ whole genome shotgun (WGS) entry which is preliminary data.</text>
</comment>
<protein>
    <recommendedName>
        <fullName evidence="1">Dinitrogenase iron-molybdenum cofactor biosynthesis domain-containing protein</fullName>
    </recommendedName>
</protein>
<gene>
    <name evidence="2" type="ORF">PbJCM13498_02180</name>
</gene>
<sequence length="156" mass="18385">MLMKESLRFAFAVNQGHAFEKKHFGEAERFLIYEHRDDELSMIDERQNPFIQSGEEFLHGSPRKGRAIISFLNELDVDVLVAREFGRNLHMVREHFIPVIISATCIGEVTEVLLKHIYWLKEEKRKTVNHFGLYQINLGILKMPGKYDKNRLQEEQ</sequence>
<proteinExistence type="predicted"/>
<reference evidence="2 3" key="1">
    <citation type="submission" date="2019-10" db="EMBL/GenBank/DDBJ databases">
        <title>Prolixibacter strains distinguished by the presence of nitrate reductase genes were adept at nitrate-dependent anaerobic corrosion of metallic iron and carbon steel.</title>
        <authorList>
            <person name="Iino T."/>
            <person name="Shono N."/>
            <person name="Ito K."/>
            <person name="Nakamura R."/>
            <person name="Sueoka K."/>
            <person name="Harayama S."/>
            <person name="Ohkuma M."/>
        </authorList>
    </citation>
    <scope>NUCLEOTIDE SEQUENCE [LARGE SCALE GENOMIC DNA]</scope>
    <source>
        <strain evidence="2 3">JCM 13498</strain>
    </source>
</reference>
<dbReference type="Pfam" id="PF02579">
    <property type="entry name" value="Nitro_FeMo-Co"/>
    <property type="match status" value="1"/>
</dbReference>
<dbReference type="Gene3D" id="3.30.420.130">
    <property type="entry name" value="Dinitrogenase iron-molybdenum cofactor biosynthesis domain"/>
    <property type="match status" value="1"/>
</dbReference>
<dbReference type="Proteomes" id="UP000391834">
    <property type="component" value="Unassembled WGS sequence"/>
</dbReference>
<dbReference type="OrthoDB" id="1120248at2"/>
<evidence type="ECO:0000313" key="2">
    <source>
        <dbReference type="EMBL" id="GET31355.1"/>
    </source>
</evidence>
<dbReference type="EMBL" id="BLAX01000001">
    <property type="protein sequence ID" value="GET31355.1"/>
    <property type="molecule type" value="Genomic_DNA"/>
</dbReference>
<name>A0A5M4ATU4_9BACT</name>
<organism evidence="2 3">
    <name type="scientific">Prolixibacter bellariivorans</name>
    <dbReference type="NCBI Taxonomy" id="314319"/>
    <lineage>
        <taxon>Bacteria</taxon>
        <taxon>Pseudomonadati</taxon>
        <taxon>Bacteroidota</taxon>
        <taxon>Bacteroidia</taxon>
        <taxon>Marinilabiliales</taxon>
        <taxon>Prolixibacteraceae</taxon>
        <taxon>Prolixibacter</taxon>
    </lineage>
</organism>
<evidence type="ECO:0000313" key="3">
    <source>
        <dbReference type="Proteomes" id="UP000391834"/>
    </source>
</evidence>
<dbReference type="InterPro" id="IPR003731">
    <property type="entry name" value="Di-Nase_FeMo-co_biosynth"/>
</dbReference>
<dbReference type="SUPFAM" id="SSF53146">
    <property type="entry name" value="Nitrogenase accessory factor-like"/>
    <property type="match status" value="1"/>
</dbReference>
<accession>A0A5M4ATU4</accession>
<feature type="domain" description="Dinitrogenase iron-molybdenum cofactor biosynthesis" evidence="1">
    <location>
        <begin position="22"/>
        <end position="113"/>
    </location>
</feature>
<keyword evidence="3" id="KW-1185">Reference proteome</keyword>